<proteinExistence type="predicted"/>
<evidence type="ECO:0000313" key="1">
    <source>
        <dbReference type="EMBL" id="JAD21874.1"/>
    </source>
</evidence>
<dbReference type="AlphaFoldDB" id="A0A0A8Y719"/>
<reference evidence="1" key="2">
    <citation type="journal article" date="2015" name="Data Brief">
        <title>Shoot transcriptome of the giant reed, Arundo donax.</title>
        <authorList>
            <person name="Barrero R.A."/>
            <person name="Guerrero F.D."/>
            <person name="Moolhuijzen P."/>
            <person name="Goolsby J.A."/>
            <person name="Tidwell J."/>
            <person name="Bellgard S.E."/>
            <person name="Bellgard M.I."/>
        </authorList>
    </citation>
    <scope>NUCLEOTIDE SEQUENCE</scope>
    <source>
        <tissue evidence="1">Shoot tissue taken approximately 20 cm above the soil surface</tissue>
    </source>
</reference>
<sequence length="48" mass="5212">MLDLRSDESVERCSVWKAGASHVGRDMGRCSLQKCCPVPLSGLSHPPD</sequence>
<reference evidence="1" key="1">
    <citation type="submission" date="2014-09" db="EMBL/GenBank/DDBJ databases">
        <authorList>
            <person name="Magalhaes I.L.F."/>
            <person name="Oliveira U."/>
            <person name="Santos F.R."/>
            <person name="Vidigal T.H.D.A."/>
            <person name="Brescovit A.D."/>
            <person name="Santos A.J."/>
        </authorList>
    </citation>
    <scope>NUCLEOTIDE SEQUENCE</scope>
    <source>
        <tissue evidence="1">Shoot tissue taken approximately 20 cm above the soil surface</tissue>
    </source>
</reference>
<organism evidence="1">
    <name type="scientific">Arundo donax</name>
    <name type="common">Giant reed</name>
    <name type="synonym">Donax arundinaceus</name>
    <dbReference type="NCBI Taxonomy" id="35708"/>
    <lineage>
        <taxon>Eukaryota</taxon>
        <taxon>Viridiplantae</taxon>
        <taxon>Streptophyta</taxon>
        <taxon>Embryophyta</taxon>
        <taxon>Tracheophyta</taxon>
        <taxon>Spermatophyta</taxon>
        <taxon>Magnoliopsida</taxon>
        <taxon>Liliopsida</taxon>
        <taxon>Poales</taxon>
        <taxon>Poaceae</taxon>
        <taxon>PACMAD clade</taxon>
        <taxon>Arundinoideae</taxon>
        <taxon>Arundineae</taxon>
        <taxon>Arundo</taxon>
    </lineage>
</organism>
<protein>
    <submittedName>
        <fullName evidence="1">Uncharacterized protein</fullName>
    </submittedName>
</protein>
<dbReference type="EMBL" id="GBRH01276021">
    <property type="protein sequence ID" value="JAD21874.1"/>
    <property type="molecule type" value="Transcribed_RNA"/>
</dbReference>
<accession>A0A0A8Y719</accession>
<name>A0A0A8Y719_ARUDO</name>